<dbReference type="AlphaFoldDB" id="A0A1W6MU27"/>
<dbReference type="PANTHER" id="PTHR46401:SF2">
    <property type="entry name" value="GLYCOSYLTRANSFERASE WBBK-RELATED"/>
    <property type="match status" value="1"/>
</dbReference>
<dbReference type="STRING" id="655015.B1812_08445"/>
<proteinExistence type="predicted"/>
<accession>A0A1W6MU27</accession>
<dbReference type="Pfam" id="PF00534">
    <property type="entry name" value="Glycos_transf_1"/>
    <property type="match status" value="1"/>
</dbReference>
<dbReference type="SUPFAM" id="SSF53756">
    <property type="entry name" value="UDP-Glycosyltransferase/glycogen phosphorylase"/>
    <property type="match status" value="1"/>
</dbReference>
<evidence type="ECO:0000313" key="4">
    <source>
        <dbReference type="Proteomes" id="UP000193978"/>
    </source>
</evidence>
<reference evidence="3 4" key="1">
    <citation type="submission" date="2017-02" db="EMBL/GenBank/DDBJ databases">
        <authorList>
            <person name="Peterson S.W."/>
        </authorList>
    </citation>
    <scope>NUCLEOTIDE SEQUENCE [LARGE SCALE GENOMIC DNA]</scope>
    <source>
        <strain evidence="3 4">S285</strain>
    </source>
</reference>
<evidence type="ECO:0000259" key="2">
    <source>
        <dbReference type="Pfam" id="PF00534"/>
    </source>
</evidence>
<organism evidence="3 4">
    <name type="scientific">Methylocystis bryophila</name>
    <dbReference type="NCBI Taxonomy" id="655015"/>
    <lineage>
        <taxon>Bacteria</taxon>
        <taxon>Pseudomonadati</taxon>
        <taxon>Pseudomonadota</taxon>
        <taxon>Alphaproteobacteria</taxon>
        <taxon>Hyphomicrobiales</taxon>
        <taxon>Methylocystaceae</taxon>
        <taxon>Methylocystis</taxon>
    </lineage>
</organism>
<dbReference type="RefSeq" id="WP_281926159.1">
    <property type="nucleotide sequence ID" value="NZ_AP027149.1"/>
</dbReference>
<dbReference type="Gene3D" id="3.40.50.2000">
    <property type="entry name" value="Glycogen Phosphorylase B"/>
    <property type="match status" value="1"/>
</dbReference>
<protein>
    <recommendedName>
        <fullName evidence="2">Glycosyl transferase family 1 domain-containing protein</fullName>
    </recommendedName>
</protein>
<evidence type="ECO:0000256" key="1">
    <source>
        <dbReference type="ARBA" id="ARBA00022679"/>
    </source>
</evidence>
<feature type="domain" description="Glycosyl transferase family 1" evidence="2">
    <location>
        <begin position="300"/>
        <end position="421"/>
    </location>
</feature>
<keyword evidence="4" id="KW-1185">Reference proteome</keyword>
<evidence type="ECO:0000313" key="3">
    <source>
        <dbReference type="EMBL" id="ARN81101.1"/>
    </source>
</evidence>
<sequence length="476" mass="52368">MAISLEPKRLPPGKRAIVYDVTHLTTRLTGVTTTGIDWVDRAYARHWAGSERLACGLHYGLLAPHLLAPARVADLSMGHERKFAGADASISDLARRQLKAWLTGGGDFPIAARSRRERVVESAASLAAKTRLRIAHHRHLEIPEGALYLNVAQHGFEYPGLFRWLDARPDVAPVFLAHDLLPLDFPEYFRPGYKALFRRRFELIARRARAIVTTCDATAARLKAEFRALDRPCPPIHAEPLASPLETAGGLDHAAFRQNRLNAENVIDSKSLERDSCEKPVSTFSHRALALLDPELASFPYFVAIGTWEPRKNHILLLNVWRELVARGGEPPKLICVGGRGFGAGQMIEGLERSNILAPHVRRVHGLSSDALRQLLANARALLAPNFAEGYGIPLVEALTVGAPAVCSDIPVFREVTQNCATFLSPLDGKGWLAAVRELAESGSSANDNARRLAHSFKPPNWTEYFAGVEAFLDSL</sequence>
<dbReference type="EMBL" id="CP019948">
    <property type="protein sequence ID" value="ARN81101.1"/>
    <property type="molecule type" value="Genomic_DNA"/>
</dbReference>
<dbReference type="KEGG" id="mbry:B1812_08445"/>
<gene>
    <name evidence="3" type="ORF">B1812_08445</name>
</gene>
<dbReference type="InterPro" id="IPR001296">
    <property type="entry name" value="Glyco_trans_1"/>
</dbReference>
<name>A0A1W6MU27_9HYPH</name>
<dbReference type="Proteomes" id="UP000193978">
    <property type="component" value="Chromosome"/>
</dbReference>
<dbReference type="GO" id="GO:0016757">
    <property type="term" value="F:glycosyltransferase activity"/>
    <property type="evidence" value="ECO:0007669"/>
    <property type="project" value="InterPro"/>
</dbReference>
<dbReference type="PANTHER" id="PTHR46401">
    <property type="entry name" value="GLYCOSYLTRANSFERASE WBBK-RELATED"/>
    <property type="match status" value="1"/>
</dbReference>
<keyword evidence="1" id="KW-0808">Transferase</keyword>